<name>A0A1S1MSM6_9GAMM</name>
<organism evidence="2 3">
    <name type="scientific">Pseudoalteromonas amylolytica</name>
    <dbReference type="NCBI Taxonomy" id="1859457"/>
    <lineage>
        <taxon>Bacteria</taxon>
        <taxon>Pseudomonadati</taxon>
        <taxon>Pseudomonadota</taxon>
        <taxon>Gammaproteobacteria</taxon>
        <taxon>Alteromonadales</taxon>
        <taxon>Pseudoalteromonadaceae</taxon>
        <taxon>Pseudoalteromonas</taxon>
    </lineage>
</organism>
<feature type="domain" description="N-acetyltransferase" evidence="1">
    <location>
        <begin position="1"/>
        <end position="170"/>
    </location>
</feature>
<gene>
    <name evidence="2" type="ORF">BET10_15275</name>
</gene>
<dbReference type="Pfam" id="PF00583">
    <property type="entry name" value="Acetyltransf_1"/>
    <property type="match status" value="1"/>
</dbReference>
<dbReference type="Gene3D" id="3.40.630.30">
    <property type="match status" value="1"/>
</dbReference>
<dbReference type="Proteomes" id="UP000179786">
    <property type="component" value="Unassembled WGS sequence"/>
</dbReference>
<protein>
    <recommendedName>
        <fullName evidence="1">N-acetyltransferase domain-containing protein</fullName>
    </recommendedName>
</protein>
<keyword evidence="3" id="KW-1185">Reference proteome</keyword>
<dbReference type="InterPro" id="IPR000182">
    <property type="entry name" value="GNAT_dom"/>
</dbReference>
<dbReference type="EMBL" id="MKJU01000027">
    <property type="protein sequence ID" value="OHU90133.1"/>
    <property type="molecule type" value="Genomic_DNA"/>
</dbReference>
<dbReference type="RefSeq" id="WP_070986099.1">
    <property type="nucleotide sequence ID" value="NZ_MKJU01000027.1"/>
</dbReference>
<accession>A0A1S1MSM6</accession>
<dbReference type="CDD" id="cd04301">
    <property type="entry name" value="NAT_SF"/>
    <property type="match status" value="1"/>
</dbReference>
<dbReference type="STRING" id="1859457.BET10_15275"/>
<evidence type="ECO:0000259" key="1">
    <source>
        <dbReference type="PROSITE" id="PS51186"/>
    </source>
</evidence>
<dbReference type="SUPFAM" id="SSF55729">
    <property type="entry name" value="Acyl-CoA N-acyltransferases (Nat)"/>
    <property type="match status" value="1"/>
</dbReference>
<evidence type="ECO:0000313" key="3">
    <source>
        <dbReference type="Proteomes" id="UP000179786"/>
    </source>
</evidence>
<dbReference type="InterPro" id="IPR016181">
    <property type="entry name" value="Acyl_CoA_acyltransferase"/>
</dbReference>
<proteinExistence type="predicted"/>
<dbReference type="GO" id="GO:0016747">
    <property type="term" value="F:acyltransferase activity, transferring groups other than amino-acyl groups"/>
    <property type="evidence" value="ECO:0007669"/>
    <property type="project" value="InterPro"/>
</dbReference>
<dbReference type="AlphaFoldDB" id="A0A1S1MSM6"/>
<reference evidence="2 3" key="1">
    <citation type="submission" date="2016-09" db="EMBL/GenBank/DDBJ databases">
        <title>Pseudoalteromonas amylolytica sp. nov., isolated from the surface seawater.</title>
        <authorList>
            <person name="Wu Y.-H."/>
            <person name="Cheng H."/>
            <person name="Jin X.-B."/>
            <person name="Wang C.-S."/>
            <person name="Xu X.-W."/>
        </authorList>
    </citation>
    <scope>NUCLEOTIDE SEQUENCE [LARGE SCALE GENOMIC DNA]</scope>
    <source>
        <strain evidence="2 3">JW1</strain>
    </source>
</reference>
<evidence type="ECO:0000313" key="2">
    <source>
        <dbReference type="EMBL" id="OHU90133.1"/>
    </source>
</evidence>
<dbReference type="PROSITE" id="PS51186">
    <property type="entry name" value="GNAT"/>
    <property type="match status" value="1"/>
</dbReference>
<comment type="caution">
    <text evidence="2">The sequence shown here is derived from an EMBL/GenBank/DDBJ whole genome shotgun (WGS) entry which is preliminary data.</text>
</comment>
<sequence length="173" mass="19423">MHIRPANVDDLTNIAQLHAKSWQENYSSVLSGDYLAHRVLEERTQIWTERLTTPCDNQLVLVAQLDGVFSGFICVFGDKHPQLGSIIDNLHVTSEAKGKGIGTQLIISAAKWAQTYYKDCGLYLEVLECNPKAIGFYEALGGQKHSQGYWHTPCGNKVKEFIYVWQSPLALIK</sequence>